<dbReference type="Proteomes" id="UP000658382">
    <property type="component" value="Unassembled WGS sequence"/>
</dbReference>
<reference evidence="1" key="1">
    <citation type="journal article" date="2014" name="Int. J. Syst. Evol. Microbiol.">
        <title>Complete genome sequence of Corynebacterium casei LMG S-19264T (=DSM 44701T), isolated from a smear-ripened cheese.</title>
        <authorList>
            <consortium name="US DOE Joint Genome Institute (JGI-PGF)"/>
            <person name="Walter F."/>
            <person name="Albersmeier A."/>
            <person name="Kalinowski J."/>
            <person name="Ruckert C."/>
        </authorList>
    </citation>
    <scope>NUCLEOTIDE SEQUENCE</scope>
    <source>
        <strain evidence="1">JCM 12580</strain>
    </source>
</reference>
<accession>A0A917UWM5</accession>
<sequence length="338" mass="38587">MRKMFGMWVVIVFGLIFALSACGEQSQEDVVKKLESNLESMNGYKAKAEMTMNTGQESQKYKIDIWHKKKDLYRVELSNDQDDKGSQIILKNKDGVFVLSPALNKSFKFQKEWPENGSQPYLYQSLVNDILKDKEAKFEVGEKYYVFETETNYQSNNNLPFQKVYFDKKSYTPVMVEVLDKDRNALVQVNFSEFDTDPTFEDDDFAREKYMKEESSEETASGDGKTDAFSVVYPQNMAGSELVEESQVETENGERVIMTFAGEKKFTLVQEKQEVVPTMSSPQMVDGEIVNLGHAIGALSDNTIEWFSNGKNFVLASEELTRDELIEVAQSVKGKEVK</sequence>
<keyword evidence="2" id="KW-1185">Reference proteome</keyword>
<dbReference type="AlphaFoldDB" id="A0A917UWM5"/>
<dbReference type="InterPro" id="IPR029046">
    <property type="entry name" value="LolA/LolB/LppX"/>
</dbReference>
<evidence type="ECO:0000313" key="1">
    <source>
        <dbReference type="EMBL" id="GGJ90845.1"/>
    </source>
</evidence>
<dbReference type="PROSITE" id="PS51257">
    <property type="entry name" value="PROKAR_LIPOPROTEIN"/>
    <property type="match status" value="1"/>
</dbReference>
<dbReference type="RefSeq" id="WP_188632172.1">
    <property type="nucleotide sequence ID" value="NZ_BMNQ01000010.1"/>
</dbReference>
<dbReference type="PANTHER" id="PTHR37507:SF2">
    <property type="entry name" value="SPORULATION PROTEIN YDCC"/>
    <property type="match status" value="1"/>
</dbReference>
<reference evidence="1" key="2">
    <citation type="submission" date="2020-09" db="EMBL/GenBank/DDBJ databases">
        <authorList>
            <person name="Sun Q."/>
            <person name="Ohkuma M."/>
        </authorList>
    </citation>
    <scope>NUCLEOTIDE SEQUENCE</scope>
    <source>
        <strain evidence="1">JCM 12580</strain>
    </source>
</reference>
<comment type="caution">
    <text evidence="1">The sequence shown here is derived from an EMBL/GenBank/DDBJ whole genome shotgun (WGS) entry which is preliminary data.</text>
</comment>
<evidence type="ECO:0000313" key="2">
    <source>
        <dbReference type="Proteomes" id="UP000658382"/>
    </source>
</evidence>
<dbReference type="PANTHER" id="PTHR37507">
    <property type="entry name" value="SPORULATION PROTEIN YDCC"/>
    <property type="match status" value="1"/>
</dbReference>
<proteinExistence type="predicted"/>
<dbReference type="InterPro" id="IPR052944">
    <property type="entry name" value="Sporulation_related"/>
</dbReference>
<name>A0A917UWM5_9BACI</name>
<protein>
    <submittedName>
        <fullName evidence="1">Sporulation protein YdcC</fullName>
    </submittedName>
</protein>
<dbReference type="EMBL" id="BMNQ01000010">
    <property type="protein sequence ID" value="GGJ90845.1"/>
    <property type="molecule type" value="Genomic_DNA"/>
</dbReference>
<dbReference type="Gene3D" id="2.50.20.10">
    <property type="entry name" value="Lipoprotein localisation LolA/LolB/LppX"/>
    <property type="match status" value="1"/>
</dbReference>
<gene>
    <name evidence="1" type="primary">ydcC</name>
    <name evidence="1" type="ORF">GCM10007063_11890</name>
</gene>
<dbReference type="SUPFAM" id="SSF89392">
    <property type="entry name" value="Prokaryotic lipoproteins and lipoprotein localization factors"/>
    <property type="match status" value="1"/>
</dbReference>
<organism evidence="1 2">
    <name type="scientific">Lentibacillus kapialis</name>
    <dbReference type="NCBI Taxonomy" id="340214"/>
    <lineage>
        <taxon>Bacteria</taxon>
        <taxon>Bacillati</taxon>
        <taxon>Bacillota</taxon>
        <taxon>Bacilli</taxon>
        <taxon>Bacillales</taxon>
        <taxon>Bacillaceae</taxon>
        <taxon>Lentibacillus</taxon>
    </lineage>
</organism>